<comment type="caution">
    <text evidence="4">The sequence shown here is derived from an EMBL/GenBank/DDBJ whole genome shotgun (WGS) entry which is preliminary data.</text>
</comment>
<dbReference type="InterPro" id="IPR009594">
    <property type="entry name" value="Tscrpt_reg_HTH_AraC_N"/>
</dbReference>
<dbReference type="PROSITE" id="PS01124">
    <property type="entry name" value="HTH_ARAC_FAMILY_2"/>
    <property type="match status" value="1"/>
</dbReference>
<accession>A0ABT6G9A2</accession>
<gene>
    <name evidence="4" type="ORF">P7680_06510</name>
</gene>
<keyword evidence="1" id="KW-0805">Transcription regulation</keyword>
<feature type="domain" description="HTH araC/xylS-type" evidence="3">
    <location>
        <begin position="206"/>
        <end position="304"/>
    </location>
</feature>
<name>A0ABT6G9A2_9PROT</name>
<reference evidence="4 5" key="1">
    <citation type="submission" date="2023-03" db="EMBL/GenBank/DDBJ databases">
        <title>Strain FZY0004 represents a novel species in the genus Thalassospira isolated from seawater.</title>
        <authorList>
            <person name="Fu Z.-Y."/>
        </authorList>
    </citation>
    <scope>NUCLEOTIDE SEQUENCE [LARGE SCALE GENOMIC DNA]</scope>
    <source>
        <strain evidence="4 5">FZY0004</strain>
    </source>
</reference>
<dbReference type="SUPFAM" id="SSF46689">
    <property type="entry name" value="Homeodomain-like"/>
    <property type="match status" value="2"/>
</dbReference>
<evidence type="ECO:0000313" key="5">
    <source>
        <dbReference type="Proteomes" id="UP001529180"/>
    </source>
</evidence>
<dbReference type="SMART" id="SM00342">
    <property type="entry name" value="HTH_ARAC"/>
    <property type="match status" value="1"/>
</dbReference>
<evidence type="ECO:0000313" key="4">
    <source>
        <dbReference type="EMBL" id="MDG4718642.1"/>
    </source>
</evidence>
<dbReference type="PANTHER" id="PTHR43436:SF1">
    <property type="entry name" value="TRANSCRIPTIONAL REGULATORY PROTEIN"/>
    <property type="match status" value="1"/>
</dbReference>
<evidence type="ECO:0000256" key="1">
    <source>
        <dbReference type="ARBA" id="ARBA00023015"/>
    </source>
</evidence>
<protein>
    <submittedName>
        <fullName evidence="4">AraC family transcriptional regulator</fullName>
    </submittedName>
</protein>
<evidence type="ECO:0000256" key="2">
    <source>
        <dbReference type="ARBA" id="ARBA00023163"/>
    </source>
</evidence>
<dbReference type="InterPro" id="IPR009057">
    <property type="entry name" value="Homeodomain-like_sf"/>
</dbReference>
<dbReference type="PANTHER" id="PTHR43436">
    <property type="entry name" value="ARAC-FAMILY TRANSCRIPTIONAL REGULATOR"/>
    <property type="match status" value="1"/>
</dbReference>
<dbReference type="Pfam" id="PF06719">
    <property type="entry name" value="AraC_N"/>
    <property type="match status" value="1"/>
</dbReference>
<dbReference type="Gene3D" id="1.10.10.60">
    <property type="entry name" value="Homeodomain-like"/>
    <property type="match status" value="2"/>
</dbReference>
<dbReference type="Pfam" id="PF12833">
    <property type="entry name" value="HTH_18"/>
    <property type="match status" value="1"/>
</dbReference>
<evidence type="ECO:0000259" key="3">
    <source>
        <dbReference type="PROSITE" id="PS01124"/>
    </source>
</evidence>
<dbReference type="Proteomes" id="UP001529180">
    <property type="component" value="Unassembled WGS sequence"/>
</dbReference>
<keyword evidence="5" id="KW-1185">Reference proteome</keyword>
<sequence length="308" mass="34254">MTTATTIKKFSAPVSASTDSGLAERITKWTVGTNAVSDLIPGVTLHRWETPTKQTSYMLAPSICLIGQGRKRVMLGEDIFEYDAHGFLITSVDLPVVSNIIEASVDKPYLGLTLDLEIRSMAQLIMNTEMPAPRPSKDPRGIAVNAMSAPLLDAFYRLLDLIDTPSDIPVLAPLIKQEILYRLLMSDQGARLRQITSSESHSYQIARAIDWLKKNFAQSIKVEDLANIAGLSASAFHNHFRNVTAMSPLQFQKRMRLNEARRLMLIERVDASTAAFEVGYESPSQFSREYSRHFGAPPARDIKNVMQG</sequence>
<proteinExistence type="predicted"/>
<dbReference type="EMBL" id="JARSBO010000003">
    <property type="protein sequence ID" value="MDG4718642.1"/>
    <property type="molecule type" value="Genomic_DNA"/>
</dbReference>
<keyword evidence="2" id="KW-0804">Transcription</keyword>
<dbReference type="RefSeq" id="WP_114100422.1">
    <property type="nucleotide sequence ID" value="NZ_JARSBO010000003.1"/>
</dbReference>
<organism evidence="4 5">
    <name type="scientific">Thalassospira aquimaris</name>
    <dbReference type="NCBI Taxonomy" id="3037796"/>
    <lineage>
        <taxon>Bacteria</taxon>
        <taxon>Pseudomonadati</taxon>
        <taxon>Pseudomonadota</taxon>
        <taxon>Alphaproteobacteria</taxon>
        <taxon>Rhodospirillales</taxon>
        <taxon>Thalassospiraceae</taxon>
        <taxon>Thalassospira</taxon>
    </lineage>
</organism>
<dbReference type="InterPro" id="IPR018060">
    <property type="entry name" value="HTH_AraC"/>
</dbReference>